<comment type="caution">
    <text evidence="1">The sequence shown here is derived from an EMBL/GenBank/DDBJ whole genome shotgun (WGS) entry which is preliminary data.</text>
</comment>
<dbReference type="Proteomes" id="UP001150603">
    <property type="component" value="Unassembled WGS sequence"/>
</dbReference>
<feature type="non-terminal residue" evidence="1">
    <location>
        <position position="104"/>
    </location>
</feature>
<keyword evidence="2" id="KW-1185">Reference proteome</keyword>
<protein>
    <submittedName>
        <fullName evidence="1">Uncharacterized protein</fullName>
    </submittedName>
</protein>
<dbReference type="EMBL" id="JANBPW010006073">
    <property type="protein sequence ID" value="KAJ1931299.1"/>
    <property type="molecule type" value="Genomic_DNA"/>
</dbReference>
<proteinExistence type="predicted"/>
<sequence>MKVKPEAHGDRRPATMTVFEELMQFYDEKISAMKRTREALEEAKPVLTPPATPPGGVRTGGQCRGLLAMELLTELVDDMVMDVVFEAHFEAKQSLAVCASCHTR</sequence>
<accession>A0ACC1IZ76</accession>
<reference evidence="1" key="1">
    <citation type="submission" date="2022-07" db="EMBL/GenBank/DDBJ databases">
        <title>Phylogenomic reconstructions and comparative analyses of Kickxellomycotina fungi.</title>
        <authorList>
            <person name="Reynolds N.K."/>
            <person name="Stajich J.E."/>
            <person name="Barry K."/>
            <person name="Grigoriev I.V."/>
            <person name="Crous P."/>
            <person name="Smith M.E."/>
        </authorList>
    </citation>
    <scope>NUCLEOTIDE SEQUENCE</scope>
    <source>
        <strain evidence="1">NRRL 5244</strain>
    </source>
</reference>
<gene>
    <name evidence="1" type="ORF">FBU59_006761</name>
</gene>
<organism evidence="1 2">
    <name type="scientific">Linderina macrospora</name>
    <dbReference type="NCBI Taxonomy" id="4868"/>
    <lineage>
        <taxon>Eukaryota</taxon>
        <taxon>Fungi</taxon>
        <taxon>Fungi incertae sedis</taxon>
        <taxon>Zoopagomycota</taxon>
        <taxon>Kickxellomycotina</taxon>
        <taxon>Kickxellomycetes</taxon>
        <taxon>Kickxellales</taxon>
        <taxon>Kickxellaceae</taxon>
        <taxon>Linderina</taxon>
    </lineage>
</organism>
<evidence type="ECO:0000313" key="2">
    <source>
        <dbReference type="Proteomes" id="UP001150603"/>
    </source>
</evidence>
<evidence type="ECO:0000313" key="1">
    <source>
        <dbReference type="EMBL" id="KAJ1931299.1"/>
    </source>
</evidence>
<name>A0ACC1IZ76_9FUNG</name>